<accession>A0ABN9FF98</accession>
<keyword evidence="5" id="KW-1185">Reference proteome</keyword>
<gene>
    <name evidence="4" type="ORF">SPARVUS_LOCUS11671618</name>
</gene>
<dbReference type="InterPro" id="IPR001846">
    <property type="entry name" value="VWF_type-D"/>
</dbReference>
<sequence>MGLCGLCDGNTTNDLILPNGRVLSASDDSSEFLDSWQVPYTVKYVGRERRQDGNCSSVDCSPCLQMIGKQTFSNCHPYVSPEEFCELWAQDVEYTRDPCKALTAYTAMCHKFNVCIEWRNPDFC</sequence>
<organism evidence="4 5">
    <name type="scientific">Staurois parvus</name>
    <dbReference type="NCBI Taxonomy" id="386267"/>
    <lineage>
        <taxon>Eukaryota</taxon>
        <taxon>Metazoa</taxon>
        <taxon>Chordata</taxon>
        <taxon>Craniata</taxon>
        <taxon>Vertebrata</taxon>
        <taxon>Euteleostomi</taxon>
        <taxon>Amphibia</taxon>
        <taxon>Batrachia</taxon>
        <taxon>Anura</taxon>
        <taxon>Neobatrachia</taxon>
        <taxon>Ranoidea</taxon>
        <taxon>Ranidae</taxon>
        <taxon>Staurois</taxon>
    </lineage>
</organism>
<dbReference type="Pfam" id="PF08742">
    <property type="entry name" value="C8"/>
    <property type="match status" value="1"/>
</dbReference>
<feature type="domain" description="VWFD" evidence="3">
    <location>
        <begin position="1"/>
        <end position="44"/>
    </location>
</feature>
<evidence type="ECO:0000313" key="5">
    <source>
        <dbReference type="Proteomes" id="UP001162483"/>
    </source>
</evidence>
<keyword evidence="1" id="KW-1015">Disulfide bond</keyword>
<feature type="non-terminal residue" evidence="4">
    <location>
        <position position="124"/>
    </location>
</feature>
<dbReference type="PROSITE" id="PS51233">
    <property type="entry name" value="VWFD"/>
    <property type="match status" value="1"/>
</dbReference>
<evidence type="ECO:0000259" key="3">
    <source>
        <dbReference type="PROSITE" id="PS51233"/>
    </source>
</evidence>
<evidence type="ECO:0000256" key="2">
    <source>
        <dbReference type="ARBA" id="ARBA00023180"/>
    </source>
</evidence>
<protein>
    <recommendedName>
        <fullName evidence="3">VWFD domain-containing protein</fullName>
    </recommendedName>
</protein>
<dbReference type="PANTHER" id="PTHR11339">
    <property type="entry name" value="EXTRACELLULAR MATRIX GLYCOPROTEIN RELATED"/>
    <property type="match status" value="1"/>
</dbReference>
<name>A0ABN9FF98_9NEOB</name>
<proteinExistence type="predicted"/>
<dbReference type="Proteomes" id="UP001162483">
    <property type="component" value="Unassembled WGS sequence"/>
</dbReference>
<dbReference type="EMBL" id="CATNWA010016619">
    <property type="protein sequence ID" value="CAI9594093.1"/>
    <property type="molecule type" value="Genomic_DNA"/>
</dbReference>
<evidence type="ECO:0000313" key="4">
    <source>
        <dbReference type="EMBL" id="CAI9594093.1"/>
    </source>
</evidence>
<dbReference type="InterPro" id="IPR014853">
    <property type="entry name" value="VWF/SSPO/ZAN-like_Cys-rich_dom"/>
</dbReference>
<comment type="caution">
    <text evidence="4">The sequence shown here is derived from an EMBL/GenBank/DDBJ whole genome shotgun (WGS) entry which is preliminary data.</text>
</comment>
<evidence type="ECO:0000256" key="1">
    <source>
        <dbReference type="ARBA" id="ARBA00023157"/>
    </source>
</evidence>
<reference evidence="4" key="1">
    <citation type="submission" date="2023-05" db="EMBL/GenBank/DDBJ databases">
        <authorList>
            <person name="Stuckert A."/>
        </authorList>
    </citation>
    <scope>NUCLEOTIDE SEQUENCE</scope>
</reference>
<dbReference type="InterPro" id="IPR050780">
    <property type="entry name" value="Mucin_vWF_Thrombospondin_sf"/>
</dbReference>
<dbReference type="PANTHER" id="PTHR11339:SF228">
    <property type="entry name" value="OTOGELIN"/>
    <property type="match status" value="1"/>
</dbReference>
<dbReference type="SMART" id="SM00832">
    <property type="entry name" value="C8"/>
    <property type="match status" value="1"/>
</dbReference>
<keyword evidence="2" id="KW-0325">Glycoprotein</keyword>